<dbReference type="CDD" id="cd17511">
    <property type="entry name" value="YbjN_AmyR-like"/>
    <property type="match status" value="1"/>
</dbReference>
<comment type="caution">
    <text evidence="1">The sequence shown here is derived from an EMBL/GenBank/DDBJ whole genome shotgun (WGS) entry which is preliminary data.</text>
</comment>
<name>A0A413RPC2_9CELL</name>
<evidence type="ECO:0000313" key="2">
    <source>
        <dbReference type="Proteomes" id="UP000283374"/>
    </source>
</evidence>
<reference evidence="1 2" key="1">
    <citation type="submission" date="2018-08" db="EMBL/GenBank/DDBJ databases">
        <title>Cellulomonas rhizosphaerae sp. nov., a novel actinomycete isolated from soil.</title>
        <authorList>
            <person name="Tian Y."/>
        </authorList>
    </citation>
    <scope>NUCLEOTIDE SEQUENCE [LARGE SCALE GENOMIC DNA]</scope>
    <source>
        <strain evidence="1 2">NEAU-TCZ24</strain>
    </source>
</reference>
<dbReference type="EMBL" id="QWKP01000139">
    <property type="protein sequence ID" value="RHA43817.1"/>
    <property type="molecule type" value="Genomic_DNA"/>
</dbReference>
<protein>
    <submittedName>
        <fullName evidence="1">YbjN domain-containing protein</fullName>
    </submittedName>
</protein>
<organism evidence="1 2">
    <name type="scientific">Cellulomonas rhizosphaerae</name>
    <dbReference type="NCBI Taxonomy" id="2293719"/>
    <lineage>
        <taxon>Bacteria</taxon>
        <taxon>Bacillati</taxon>
        <taxon>Actinomycetota</taxon>
        <taxon>Actinomycetes</taxon>
        <taxon>Micrococcales</taxon>
        <taxon>Cellulomonadaceae</taxon>
        <taxon>Cellulomonas</taxon>
    </lineage>
</organism>
<dbReference type="OrthoDB" id="3256964at2"/>
<dbReference type="AlphaFoldDB" id="A0A413RPC2"/>
<sequence>MTNFDPAALPASAFEPIADDAGPSALSPVSRDRIKARLEARGYNYGIDDDGDIGGRWDDHVFYFLLLGKDSEYLQVRGRWSRNLPASELGQTLVLVNDWNAGRIWPKVYVRVEENDLLGVYTEHSVDYEPGLTDAQLDQHLGCAISTSLALFTSLDERFPEVAAAAKAEIARIIAEQQQQ</sequence>
<evidence type="ECO:0000313" key="1">
    <source>
        <dbReference type="EMBL" id="RHA43817.1"/>
    </source>
</evidence>
<proteinExistence type="predicted"/>
<keyword evidence="2" id="KW-1185">Reference proteome</keyword>
<dbReference type="InterPro" id="IPR019660">
    <property type="entry name" value="Put_sensory_transdc_reg_YbjN"/>
</dbReference>
<dbReference type="Pfam" id="PF10722">
    <property type="entry name" value="YbjN"/>
    <property type="match status" value="1"/>
</dbReference>
<gene>
    <name evidence="1" type="ORF">D1825_04465</name>
</gene>
<accession>A0A413RPC2</accession>
<dbReference type="RefSeq" id="WP_118766266.1">
    <property type="nucleotide sequence ID" value="NZ_QWKP01000139.1"/>
</dbReference>
<dbReference type="Proteomes" id="UP000283374">
    <property type="component" value="Unassembled WGS sequence"/>
</dbReference>